<feature type="compositionally biased region" description="Polar residues" evidence="1">
    <location>
        <begin position="127"/>
        <end position="137"/>
    </location>
</feature>
<organism evidence="2 3">
    <name type="scientific">Pseudochrobactrum kiredjianiae</name>
    <dbReference type="NCBI Taxonomy" id="386305"/>
    <lineage>
        <taxon>Bacteria</taxon>
        <taxon>Pseudomonadati</taxon>
        <taxon>Pseudomonadota</taxon>
        <taxon>Alphaproteobacteria</taxon>
        <taxon>Hyphomicrobiales</taxon>
        <taxon>Brucellaceae</taxon>
        <taxon>Pseudochrobactrum</taxon>
    </lineage>
</organism>
<feature type="region of interest" description="Disordered" evidence="1">
    <location>
        <begin position="114"/>
        <end position="146"/>
    </location>
</feature>
<comment type="caution">
    <text evidence="2">The sequence shown here is derived from an EMBL/GenBank/DDBJ whole genome shotgun (WGS) entry which is preliminary data.</text>
</comment>
<dbReference type="EMBL" id="JBHTMA010000026">
    <property type="protein sequence ID" value="MFD1226426.1"/>
    <property type="molecule type" value="Genomic_DNA"/>
</dbReference>
<name>A0ABW3V2Z3_9HYPH</name>
<feature type="compositionally biased region" description="Basic and acidic residues" evidence="1">
    <location>
        <begin position="114"/>
        <end position="126"/>
    </location>
</feature>
<reference evidence="3" key="1">
    <citation type="journal article" date="2019" name="Int. J. Syst. Evol. Microbiol.">
        <title>The Global Catalogue of Microorganisms (GCM) 10K type strain sequencing project: providing services to taxonomists for standard genome sequencing and annotation.</title>
        <authorList>
            <consortium name="The Broad Institute Genomics Platform"/>
            <consortium name="The Broad Institute Genome Sequencing Center for Infectious Disease"/>
            <person name="Wu L."/>
            <person name="Ma J."/>
        </authorList>
    </citation>
    <scope>NUCLEOTIDE SEQUENCE [LARGE SCALE GENOMIC DNA]</scope>
    <source>
        <strain evidence="3">CCUG 49584</strain>
    </source>
</reference>
<dbReference type="Proteomes" id="UP001597263">
    <property type="component" value="Unassembled WGS sequence"/>
</dbReference>
<proteinExistence type="predicted"/>
<evidence type="ECO:0000313" key="3">
    <source>
        <dbReference type="Proteomes" id="UP001597263"/>
    </source>
</evidence>
<evidence type="ECO:0008006" key="4">
    <source>
        <dbReference type="Google" id="ProtNLM"/>
    </source>
</evidence>
<sequence length="284" mass="32598">MSRWIRVQTAIFEHELFQAEPLTEREAWLWLIAHAAWKDTKHRVGMDMHDVQTGCLFVTLRQLQNAWRWKSDYRVRSFLKVLEKHEMIIAKANAGKTHVTICNYSHYQEVERTEHAEKTQAQRTKDTNTPINTSSLRSEVKARAPEKASAQSELMKVLDQDHAKAVIDHRKALKKPLSVRAAQLLAGQFSKCPDPNAAADAMIAHGWQGFDPQWLQNRQQTQQRASPASRKLTHTDIWADALREEGIFPNEPDSHSTDILDAGYGNRHQESNVHPLRIANARSY</sequence>
<protein>
    <recommendedName>
        <fullName evidence="4">Replication protein</fullName>
    </recommendedName>
</protein>
<dbReference type="RefSeq" id="WP_374807237.1">
    <property type="nucleotide sequence ID" value="NZ_JBHEEF010000024.1"/>
</dbReference>
<feature type="region of interest" description="Disordered" evidence="1">
    <location>
        <begin position="265"/>
        <end position="284"/>
    </location>
</feature>
<evidence type="ECO:0000313" key="2">
    <source>
        <dbReference type="EMBL" id="MFD1226426.1"/>
    </source>
</evidence>
<evidence type="ECO:0000256" key="1">
    <source>
        <dbReference type="SAM" id="MobiDB-lite"/>
    </source>
</evidence>
<gene>
    <name evidence="2" type="ORF">ACFQ35_04530</name>
</gene>
<keyword evidence="3" id="KW-1185">Reference proteome</keyword>
<accession>A0ABW3V2Z3</accession>